<evidence type="ECO:0000313" key="11">
    <source>
        <dbReference type="EMBL" id="KAH0860517.1"/>
    </source>
</evidence>
<comment type="caution">
    <text evidence="11">The sequence shown here is derived from an EMBL/GenBank/DDBJ whole genome shotgun (WGS) entry which is preliminary data.</text>
</comment>
<dbReference type="Pfam" id="PF24922">
    <property type="entry name" value="ACBP4_C"/>
    <property type="match status" value="1"/>
</dbReference>
<dbReference type="EMBL" id="JAGKQM010000019">
    <property type="protein sequence ID" value="KAH0860517.1"/>
    <property type="molecule type" value="Genomic_DNA"/>
</dbReference>
<evidence type="ECO:0000256" key="8">
    <source>
        <dbReference type="SAM" id="MobiDB-lite"/>
    </source>
</evidence>
<evidence type="ECO:0000259" key="9">
    <source>
        <dbReference type="Pfam" id="PF00462"/>
    </source>
</evidence>
<dbReference type="CDD" id="cd03419">
    <property type="entry name" value="GRX_GRXh_1_2_like"/>
    <property type="match status" value="1"/>
</dbReference>
<evidence type="ECO:0000259" key="10">
    <source>
        <dbReference type="Pfam" id="PF24922"/>
    </source>
</evidence>
<keyword evidence="5" id="KW-0677">Repeat</keyword>
<dbReference type="Gene3D" id="3.40.30.10">
    <property type="entry name" value="Glutaredoxin"/>
    <property type="match status" value="1"/>
</dbReference>
<dbReference type="Pfam" id="PF01344">
    <property type="entry name" value="Kelch_1"/>
    <property type="match status" value="1"/>
</dbReference>
<reference evidence="11 12" key="1">
    <citation type="submission" date="2021-05" db="EMBL/GenBank/DDBJ databases">
        <title>Genome Assembly of Synthetic Allotetraploid Brassica napus Reveals Homoeologous Exchanges between Subgenomes.</title>
        <authorList>
            <person name="Davis J.T."/>
        </authorList>
    </citation>
    <scope>NUCLEOTIDE SEQUENCE [LARGE SCALE GENOMIC DNA]</scope>
    <source>
        <strain evidence="12">cv. Da-Ae</strain>
        <tissue evidence="11">Seedling</tissue>
    </source>
</reference>
<dbReference type="InterPro" id="IPR056819">
    <property type="entry name" value="ACBP4-6_C"/>
</dbReference>
<evidence type="ECO:0000256" key="1">
    <source>
        <dbReference type="ARBA" id="ARBA00004496"/>
    </source>
</evidence>
<sequence>MEMVKRMVLERPVVIYSKSLCCMSHTVKTLLCDFGANPAVYELDEVSRGREIEQALLRLGCSPAVPAVFIGGELVGGANEVMSLHLNGSLIPMLKRAGALWDGFLRDCLLLSMSGLMTMVCEKSCKKMFSFSKRRMKLGRVKVQLSDSAQGTKSPLRVTKRVDNSTNEAAALAATSHSDELDFQPSSGNSENWMGLSVGGDKPAPRFNHAAAAIGNKMIVVGGESGNGLLDDVQVLNFDSFTWSTVSSKVYLSPSSLPLMIPSWKGHCLVSWGKKVLLVGGKTDPSSDRVSVWSFDTESECWSLMDAKGDIPVSRSGHTVVRASSVLILFGGEDSKKRKLNDLHMFDLKSSTWLPLNCTGTRPCARSNHVATLFDDKILFVFGGSGKNKTLSDLYSLDFETMVWSRIKIRGFHPSPRAGSCGVLCGNKWYITGGGSRKKRHAETLVFDILKVEWSVASISSQSSITANKGFSLVLLQHKDKDFLVAFGGTKKDPSNQVEVFTIDKNKSESPTTHHQTTSKKNTGRLLFGKRSSSSAVLTVDESVKASSQRLIDSVARQKLASAIEEHGGSGRRSLSEIAFADHRTPSSGNVSLRKQFSTEEEYRAVVEPPAKSSEEEKITDEDNGGGAKIAAEKTPSTVYDRELHKQTSESFPFAHIDDALIFPEMDNAATLASSSSVYQFHEAKMTALIRRNGILEGQLEAALAGREAAERNVSVALRSKQESDKKLSDALRDVELLKEKLTGLELAQDEANSLSNMVHSDNVRLEHDVAFLRAVLDDTQKELQSTRGVLAGERARAFQLQVEVFHLKQRLQSLENRAATPRKPFHV</sequence>
<dbReference type="InterPro" id="IPR006652">
    <property type="entry name" value="Kelch_1"/>
</dbReference>
<evidence type="ECO:0000256" key="4">
    <source>
        <dbReference type="ARBA" id="ARBA00022490"/>
    </source>
</evidence>
<dbReference type="NCBIfam" id="TIGR02189">
    <property type="entry name" value="GlrX-like_plant"/>
    <property type="match status" value="1"/>
</dbReference>
<dbReference type="InterPro" id="IPR015915">
    <property type="entry name" value="Kelch-typ_b-propeller"/>
</dbReference>
<keyword evidence="12" id="KW-1185">Reference proteome</keyword>
<dbReference type="PANTHER" id="PTHR46093">
    <property type="entry name" value="ACYL-COA-BINDING DOMAIN-CONTAINING PROTEIN 5"/>
    <property type="match status" value="1"/>
</dbReference>
<keyword evidence="6" id="KW-0676">Redox-active center</keyword>
<dbReference type="InterPro" id="IPR002109">
    <property type="entry name" value="Glutaredoxin"/>
</dbReference>
<evidence type="ECO:0000256" key="6">
    <source>
        <dbReference type="ARBA" id="ARBA00023284"/>
    </source>
</evidence>
<keyword evidence="7" id="KW-0175">Coiled coil</keyword>
<dbReference type="SUPFAM" id="SSF117281">
    <property type="entry name" value="Kelch motif"/>
    <property type="match status" value="1"/>
</dbReference>
<comment type="similarity">
    <text evidence="2">Belongs to the glutaredoxin family. CC-type subfamily.</text>
</comment>
<dbReference type="Proteomes" id="UP000824890">
    <property type="component" value="Unassembled WGS sequence"/>
</dbReference>
<dbReference type="Pfam" id="PF00462">
    <property type="entry name" value="Glutaredoxin"/>
    <property type="match status" value="1"/>
</dbReference>
<dbReference type="InterPro" id="IPR036249">
    <property type="entry name" value="Thioredoxin-like_sf"/>
</dbReference>
<accession>A0ABQ7XYX3</accession>
<evidence type="ECO:0000256" key="3">
    <source>
        <dbReference type="ARBA" id="ARBA00022441"/>
    </source>
</evidence>
<keyword evidence="3" id="KW-0880">Kelch repeat</keyword>
<protein>
    <recommendedName>
        <fullName evidence="13">Glutaredoxin domain-containing protein</fullName>
    </recommendedName>
</protein>
<dbReference type="Pfam" id="PF24681">
    <property type="entry name" value="Kelch_KLHDC2_KLHL20_DRC7"/>
    <property type="match status" value="1"/>
</dbReference>
<keyword evidence="4" id="KW-0963">Cytoplasm</keyword>
<evidence type="ECO:0008006" key="13">
    <source>
        <dbReference type="Google" id="ProtNLM"/>
    </source>
</evidence>
<organism evidence="11 12">
    <name type="scientific">Brassica napus</name>
    <name type="common">Rape</name>
    <dbReference type="NCBI Taxonomy" id="3708"/>
    <lineage>
        <taxon>Eukaryota</taxon>
        <taxon>Viridiplantae</taxon>
        <taxon>Streptophyta</taxon>
        <taxon>Embryophyta</taxon>
        <taxon>Tracheophyta</taxon>
        <taxon>Spermatophyta</taxon>
        <taxon>Magnoliopsida</taxon>
        <taxon>eudicotyledons</taxon>
        <taxon>Gunneridae</taxon>
        <taxon>Pentapetalae</taxon>
        <taxon>rosids</taxon>
        <taxon>malvids</taxon>
        <taxon>Brassicales</taxon>
        <taxon>Brassicaceae</taxon>
        <taxon>Brassiceae</taxon>
        <taxon>Brassica</taxon>
    </lineage>
</organism>
<evidence type="ECO:0000256" key="5">
    <source>
        <dbReference type="ARBA" id="ARBA00022737"/>
    </source>
</evidence>
<feature type="region of interest" description="Disordered" evidence="8">
    <location>
        <begin position="505"/>
        <end position="526"/>
    </location>
</feature>
<gene>
    <name evidence="11" type="ORF">HID58_088778</name>
</gene>
<proteinExistence type="inferred from homology"/>
<feature type="domain" description="Glutaredoxin" evidence="9">
    <location>
        <begin position="13"/>
        <end position="75"/>
    </location>
</feature>
<comment type="subcellular location">
    <subcellularLocation>
        <location evidence="1">Cytoplasm</location>
    </subcellularLocation>
</comment>
<dbReference type="PROSITE" id="PS51354">
    <property type="entry name" value="GLUTAREDOXIN_2"/>
    <property type="match status" value="1"/>
</dbReference>
<dbReference type="InterPro" id="IPR011905">
    <property type="entry name" value="GlrX-like_pln_2"/>
</dbReference>
<evidence type="ECO:0000256" key="2">
    <source>
        <dbReference type="ARBA" id="ARBA00007568"/>
    </source>
</evidence>
<evidence type="ECO:0000313" key="12">
    <source>
        <dbReference type="Proteomes" id="UP000824890"/>
    </source>
</evidence>
<evidence type="ECO:0000256" key="7">
    <source>
        <dbReference type="SAM" id="Coils"/>
    </source>
</evidence>
<feature type="region of interest" description="Disordered" evidence="8">
    <location>
        <begin position="605"/>
        <end position="636"/>
    </location>
</feature>
<feature type="compositionally biased region" description="Polar residues" evidence="8">
    <location>
        <begin position="509"/>
        <end position="521"/>
    </location>
</feature>
<feature type="coiled-coil region" evidence="7">
    <location>
        <begin position="721"/>
        <end position="818"/>
    </location>
</feature>
<dbReference type="Gene3D" id="2.120.10.80">
    <property type="entry name" value="Kelch-type beta propeller"/>
    <property type="match status" value="2"/>
</dbReference>
<dbReference type="PANTHER" id="PTHR46093:SF4">
    <property type="entry name" value="GALACTOSE OXIDASE_KELCH REPEAT SUPERFAMILY PROTEIN"/>
    <property type="match status" value="1"/>
</dbReference>
<feature type="domain" description="Acyl-CoA-binding" evidence="10">
    <location>
        <begin position="751"/>
        <end position="816"/>
    </location>
</feature>
<dbReference type="SUPFAM" id="SSF52833">
    <property type="entry name" value="Thioredoxin-like"/>
    <property type="match status" value="1"/>
</dbReference>
<name>A0ABQ7XYX3_BRANA</name>